<reference evidence="1 2" key="1">
    <citation type="journal article" date="2019" name="Int. J. Syst. Evol. Microbiol.">
        <title>Anaerobacillus alkaliphilus sp. nov., a novel alkaliphilic and moderately halophilic bacterium.</title>
        <authorList>
            <person name="Borsodi A.K."/>
            <person name="Aszalos J.M."/>
            <person name="Bihari P."/>
            <person name="Nagy I."/>
            <person name="Schumann P."/>
            <person name="Sproer C."/>
            <person name="Kovacs A.L."/>
            <person name="Boka K."/>
            <person name="Dobosy P."/>
            <person name="Ovari M."/>
            <person name="Szili-Kovacs T."/>
            <person name="Toth E."/>
        </authorList>
    </citation>
    <scope>NUCLEOTIDE SEQUENCE [LARGE SCALE GENOMIC DNA]</scope>
    <source>
        <strain evidence="1 2">B16-10</strain>
    </source>
</reference>
<organism evidence="1 2">
    <name type="scientific">Anaerobacillus alkaliphilus</name>
    <dbReference type="NCBI Taxonomy" id="1548597"/>
    <lineage>
        <taxon>Bacteria</taxon>
        <taxon>Bacillati</taxon>
        <taxon>Bacillota</taxon>
        <taxon>Bacilli</taxon>
        <taxon>Bacillales</taxon>
        <taxon>Bacillaceae</taxon>
        <taxon>Anaerobacillus</taxon>
    </lineage>
</organism>
<comment type="caution">
    <text evidence="1">The sequence shown here is derived from an EMBL/GenBank/DDBJ whole genome shotgun (WGS) entry which is preliminary data.</text>
</comment>
<proteinExistence type="predicted"/>
<name>A0A4Q0VQ19_9BACI</name>
<dbReference type="OrthoDB" id="2469080at2"/>
<keyword evidence="2" id="KW-1185">Reference proteome</keyword>
<evidence type="ECO:0000313" key="1">
    <source>
        <dbReference type="EMBL" id="RXI98592.1"/>
    </source>
</evidence>
<sequence length="67" mass="7933">MEKTNPGNDNMPDFEKLSDRVIVEPTDSPFLVMKTNLDPKDVTEDNPYFQIESKKETKKFKEYFDQE</sequence>
<protein>
    <submittedName>
        <fullName evidence="1">Uncharacterized protein</fullName>
    </submittedName>
</protein>
<gene>
    <name evidence="1" type="ORF">DS745_19950</name>
</gene>
<dbReference type="RefSeq" id="WP_129079945.1">
    <property type="nucleotide sequence ID" value="NZ_QOUX01000046.1"/>
</dbReference>
<dbReference type="Proteomes" id="UP000290649">
    <property type="component" value="Unassembled WGS sequence"/>
</dbReference>
<evidence type="ECO:0000313" key="2">
    <source>
        <dbReference type="Proteomes" id="UP000290649"/>
    </source>
</evidence>
<dbReference type="AlphaFoldDB" id="A0A4Q0VQ19"/>
<accession>A0A4Q0VQ19</accession>
<dbReference type="EMBL" id="QOUX01000046">
    <property type="protein sequence ID" value="RXI98592.1"/>
    <property type="molecule type" value="Genomic_DNA"/>
</dbReference>